<evidence type="ECO:0000313" key="3">
    <source>
        <dbReference type="Proteomes" id="UP000053989"/>
    </source>
</evidence>
<feature type="compositionally biased region" description="Polar residues" evidence="1">
    <location>
        <begin position="12"/>
        <end position="21"/>
    </location>
</feature>
<protein>
    <submittedName>
        <fullName evidence="2">Uncharacterized protein</fullName>
    </submittedName>
</protein>
<keyword evidence="3" id="KW-1185">Reference proteome</keyword>
<dbReference type="Proteomes" id="UP000053989">
    <property type="component" value="Unassembled WGS sequence"/>
</dbReference>
<dbReference type="HOGENOM" id="CLU_3070009_0_0_1"/>
<gene>
    <name evidence="2" type="ORF">SCLCIDRAFT_1223363</name>
</gene>
<reference evidence="3" key="2">
    <citation type="submission" date="2015-01" db="EMBL/GenBank/DDBJ databases">
        <title>Evolutionary Origins and Diversification of the Mycorrhizal Mutualists.</title>
        <authorList>
            <consortium name="DOE Joint Genome Institute"/>
            <consortium name="Mycorrhizal Genomics Consortium"/>
            <person name="Kohler A."/>
            <person name="Kuo A."/>
            <person name="Nagy L.G."/>
            <person name="Floudas D."/>
            <person name="Copeland A."/>
            <person name="Barry K.W."/>
            <person name="Cichocki N."/>
            <person name="Veneault-Fourrey C."/>
            <person name="LaButti K."/>
            <person name="Lindquist E.A."/>
            <person name="Lipzen A."/>
            <person name="Lundell T."/>
            <person name="Morin E."/>
            <person name="Murat C."/>
            <person name="Riley R."/>
            <person name="Ohm R."/>
            <person name="Sun H."/>
            <person name="Tunlid A."/>
            <person name="Henrissat B."/>
            <person name="Grigoriev I.V."/>
            <person name="Hibbett D.S."/>
            <person name="Martin F."/>
        </authorList>
    </citation>
    <scope>NUCLEOTIDE SEQUENCE [LARGE SCALE GENOMIC DNA]</scope>
    <source>
        <strain evidence="3">Foug A</strain>
    </source>
</reference>
<accession>A0A0C3D8Y6</accession>
<evidence type="ECO:0000256" key="1">
    <source>
        <dbReference type="SAM" id="MobiDB-lite"/>
    </source>
</evidence>
<sequence>MSLSKSYRAGTGQPSKLSPGVTVSSLWPSMMVIEEAKVVAVGIVVVSVGSRHR</sequence>
<proteinExistence type="predicted"/>
<dbReference type="AlphaFoldDB" id="A0A0C3D8Y6"/>
<evidence type="ECO:0000313" key="2">
    <source>
        <dbReference type="EMBL" id="KIM52864.1"/>
    </source>
</evidence>
<reference evidence="2 3" key="1">
    <citation type="submission" date="2014-04" db="EMBL/GenBank/DDBJ databases">
        <authorList>
            <consortium name="DOE Joint Genome Institute"/>
            <person name="Kuo A."/>
            <person name="Kohler A."/>
            <person name="Nagy L.G."/>
            <person name="Floudas D."/>
            <person name="Copeland A."/>
            <person name="Barry K.W."/>
            <person name="Cichocki N."/>
            <person name="Veneault-Fourrey C."/>
            <person name="LaButti K."/>
            <person name="Lindquist E.A."/>
            <person name="Lipzen A."/>
            <person name="Lundell T."/>
            <person name="Morin E."/>
            <person name="Murat C."/>
            <person name="Sun H."/>
            <person name="Tunlid A."/>
            <person name="Henrissat B."/>
            <person name="Grigoriev I.V."/>
            <person name="Hibbett D.S."/>
            <person name="Martin F."/>
            <person name="Nordberg H.P."/>
            <person name="Cantor M.N."/>
            <person name="Hua S.X."/>
        </authorList>
    </citation>
    <scope>NUCLEOTIDE SEQUENCE [LARGE SCALE GENOMIC DNA]</scope>
    <source>
        <strain evidence="2 3">Foug A</strain>
    </source>
</reference>
<dbReference type="InParanoid" id="A0A0C3D8Y6"/>
<organism evidence="2 3">
    <name type="scientific">Scleroderma citrinum Foug A</name>
    <dbReference type="NCBI Taxonomy" id="1036808"/>
    <lineage>
        <taxon>Eukaryota</taxon>
        <taxon>Fungi</taxon>
        <taxon>Dikarya</taxon>
        <taxon>Basidiomycota</taxon>
        <taxon>Agaricomycotina</taxon>
        <taxon>Agaricomycetes</taxon>
        <taxon>Agaricomycetidae</taxon>
        <taxon>Boletales</taxon>
        <taxon>Sclerodermatineae</taxon>
        <taxon>Sclerodermataceae</taxon>
        <taxon>Scleroderma</taxon>
    </lineage>
</organism>
<name>A0A0C3D8Y6_9AGAM</name>
<feature type="region of interest" description="Disordered" evidence="1">
    <location>
        <begin position="1"/>
        <end position="21"/>
    </location>
</feature>
<dbReference type="EMBL" id="KN822196">
    <property type="protein sequence ID" value="KIM52864.1"/>
    <property type="molecule type" value="Genomic_DNA"/>
</dbReference>